<accession>A0A0D2AVU2</accession>
<organism evidence="1 2">
    <name type="scientific">Exophiala oligosperma</name>
    <dbReference type="NCBI Taxonomy" id="215243"/>
    <lineage>
        <taxon>Eukaryota</taxon>
        <taxon>Fungi</taxon>
        <taxon>Dikarya</taxon>
        <taxon>Ascomycota</taxon>
        <taxon>Pezizomycotina</taxon>
        <taxon>Eurotiomycetes</taxon>
        <taxon>Chaetothyriomycetidae</taxon>
        <taxon>Chaetothyriales</taxon>
        <taxon>Herpotrichiellaceae</taxon>
        <taxon>Exophiala</taxon>
    </lineage>
</organism>
<dbReference type="Pfam" id="PF13489">
    <property type="entry name" value="Methyltransf_23"/>
    <property type="match status" value="1"/>
</dbReference>
<evidence type="ECO:0000313" key="1">
    <source>
        <dbReference type="EMBL" id="KIW43921.1"/>
    </source>
</evidence>
<dbReference type="OrthoDB" id="2013972at2759"/>
<dbReference type="InterPro" id="IPR029063">
    <property type="entry name" value="SAM-dependent_MTases_sf"/>
</dbReference>
<keyword evidence="2" id="KW-1185">Reference proteome</keyword>
<dbReference type="EMBL" id="KN847335">
    <property type="protein sequence ID" value="KIW43921.1"/>
    <property type="molecule type" value="Genomic_DNA"/>
</dbReference>
<dbReference type="Proteomes" id="UP000053342">
    <property type="component" value="Unassembled WGS sequence"/>
</dbReference>
<evidence type="ECO:0008006" key="3">
    <source>
        <dbReference type="Google" id="ProtNLM"/>
    </source>
</evidence>
<reference evidence="1 2" key="1">
    <citation type="submission" date="2015-01" db="EMBL/GenBank/DDBJ databases">
        <title>The Genome Sequence of Exophiala oligosperma CBS72588.</title>
        <authorList>
            <consortium name="The Broad Institute Genomics Platform"/>
            <person name="Cuomo C."/>
            <person name="de Hoog S."/>
            <person name="Gorbushina A."/>
            <person name="Stielow B."/>
            <person name="Teixiera M."/>
            <person name="Abouelleil A."/>
            <person name="Chapman S.B."/>
            <person name="Priest M."/>
            <person name="Young S.K."/>
            <person name="Wortman J."/>
            <person name="Nusbaum C."/>
            <person name="Birren B."/>
        </authorList>
    </citation>
    <scope>NUCLEOTIDE SEQUENCE [LARGE SCALE GENOMIC DNA]</scope>
    <source>
        <strain evidence="1 2">CBS 72588</strain>
    </source>
</reference>
<dbReference type="RefSeq" id="XP_016264137.1">
    <property type="nucleotide sequence ID" value="XM_016405931.1"/>
</dbReference>
<evidence type="ECO:0000313" key="2">
    <source>
        <dbReference type="Proteomes" id="UP000053342"/>
    </source>
</evidence>
<dbReference type="SUPFAM" id="SSF53335">
    <property type="entry name" value="S-adenosyl-L-methionine-dependent methyltransferases"/>
    <property type="match status" value="1"/>
</dbReference>
<gene>
    <name evidence="1" type="ORF">PV06_04971</name>
</gene>
<dbReference type="Gene3D" id="3.40.50.150">
    <property type="entry name" value="Vaccinia Virus protein VP39"/>
    <property type="match status" value="1"/>
</dbReference>
<proteinExistence type="predicted"/>
<sequence length="352" mass="40375">MVFHAYDEGIPCLVTMTYSDKDSMDDLNLPTVIPVDENYGRFSVLEEEDRDASSAYSMASSAYNFRMENGRRYHDYKDGHPFPHDEVSEENEITMHEMCLLIFEDKYFLSPVDESNLRAVADIGTGRGYWAEGVADRFPDAQVVGMDLTPHARNILPNCSFMLADATEDWVLDDPSMKFDLVHIRSLFGGVRDWAALYKNCFDNMRSGGWIEQLEIEIDAQTQDASTPPDSHIKALCEYTRSHLSVAAGRDFDISFSMKQMIEDAGFVDVQEKRINIPLGPWSSDSRMKDIGRFYERFYKTGLQGWLLQVCTRQLNWSVDQVNAACVSAFKEINQRQQHWYYPLVIVIGRKP</sequence>
<dbReference type="CDD" id="cd02440">
    <property type="entry name" value="AdoMet_MTases"/>
    <property type="match status" value="1"/>
</dbReference>
<dbReference type="GeneID" id="27357045"/>
<dbReference type="PANTHER" id="PTHR43591">
    <property type="entry name" value="METHYLTRANSFERASE"/>
    <property type="match status" value="1"/>
</dbReference>
<name>A0A0D2AVU2_9EURO</name>
<dbReference type="PANTHER" id="PTHR43591:SF24">
    <property type="entry name" value="2-METHOXY-6-POLYPRENYL-1,4-BENZOQUINOL METHYLASE, MITOCHONDRIAL"/>
    <property type="match status" value="1"/>
</dbReference>
<dbReference type="VEuPathDB" id="FungiDB:PV06_04971"/>
<dbReference type="STRING" id="215243.A0A0D2AVU2"/>
<protein>
    <recommendedName>
        <fullName evidence="3">Methyltransferase domain-containing protein</fullName>
    </recommendedName>
</protein>
<dbReference type="AlphaFoldDB" id="A0A0D2AVU2"/>
<dbReference type="GO" id="GO:0008168">
    <property type="term" value="F:methyltransferase activity"/>
    <property type="evidence" value="ECO:0007669"/>
    <property type="project" value="TreeGrafter"/>
</dbReference>